<reference evidence="1 2" key="1">
    <citation type="journal article" date="2018" name="Proc. R. Soc. B">
        <title>A non-coding region near Follistatin controls head colour polymorphism in the Gouldian finch.</title>
        <authorList>
            <person name="Toomey M.B."/>
            <person name="Marques C.I."/>
            <person name="Andrade P."/>
            <person name="Araujo P.M."/>
            <person name="Sabatino S."/>
            <person name="Gazda M.A."/>
            <person name="Afonso S."/>
            <person name="Lopes R.J."/>
            <person name="Corbo J.C."/>
            <person name="Carneiro M."/>
        </authorList>
    </citation>
    <scope>NUCLEOTIDE SEQUENCE [LARGE SCALE GENOMIC DNA]</scope>
    <source>
        <strain evidence="1">Red01</strain>
        <tissue evidence="1">Muscle</tissue>
    </source>
</reference>
<dbReference type="AlphaFoldDB" id="A0A3L8SCD9"/>
<comment type="caution">
    <text evidence="1">The sequence shown here is derived from an EMBL/GenBank/DDBJ whole genome shotgun (WGS) entry which is preliminary data.</text>
</comment>
<protein>
    <submittedName>
        <fullName evidence="1">Uncharacterized protein</fullName>
    </submittedName>
</protein>
<organism evidence="1 2">
    <name type="scientific">Chloebia gouldiae</name>
    <name type="common">Gouldian finch</name>
    <name type="synonym">Erythrura gouldiae</name>
    <dbReference type="NCBI Taxonomy" id="44316"/>
    <lineage>
        <taxon>Eukaryota</taxon>
        <taxon>Metazoa</taxon>
        <taxon>Chordata</taxon>
        <taxon>Craniata</taxon>
        <taxon>Vertebrata</taxon>
        <taxon>Euteleostomi</taxon>
        <taxon>Archelosauria</taxon>
        <taxon>Archosauria</taxon>
        <taxon>Dinosauria</taxon>
        <taxon>Saurischia</taxon>
        <taxon>Theropoda</taxon>
        <taxon>Coelurosauria</taxon>
        <taxon>Aves</taxon>
        <taxon>Neognathae</taxon>
        <taxon>Neoaves</taxon>
        <taxon>Telluraves</taxon>
        <taxon>Australaves</taxon>
        <taxon>Passeriformes</taxon>
        <taxon>Passeroidea</taxon>
        <taxon>Passeridae</taxon>
        <taxon>Chloebia</taxon>
    </lineage>
</organism>
<dbReference type="Proteomes" id="UP000276834">
    <property type="component" value="Unassembled WGS sequence"/>
</dbReference>
<dbReference type="EMBL" id="QUSF01000031">
    <property type="protein sequence ID" value="RLV99621.1"/>
    <property type="molecule type" value="Genomic_DNA"/>
</dbReference>
<accession>A0A3L8SCD9</accession>
<name>A0A3L8SCD9_CHLGU</name>
<evidence type="ECO:0000313" key="1">
    <source>
        <dbReference type="EMBL" id="RLV99621.1"/>
    </source>
</evidence>
<keyword evidence="2" id="KW-1185">Reference proteome</keyword>
<sequence>MAQRKGHTSAWIQIFRISLHVYMKGFRDVQKGEATPCQALQWQSVSFSPCAKSRSLPAWYDPVGFGIPKAEFGWRVLCWCLSHGAVLLDTAKAQFPHDGAS</sequence>
<gene>
    <name evidence="1" type="ORF">DV515_00009601</name>
</gene>
<evidence type="ECO:0000313" key="2">
    <source>
        <dbReference type="Proteomes" id="UP000276834"/>
    </source>
</evidence>
<proteinExistence type="predicted"/>